<protein>
    <submittedName>
        <fullName evidence="1">Uncharacterized protein</fullName>
    </submittedName>
</protein>
<dbReference type="EMBL" id="VXIT01000003">
    <property type="protein sequence ID" value="KAA6414098.1"/>
    <property type="molecule type" value="Genomic_DNA"/>
</dbReference>
<accession>A0A5M8PZK3</accession>
<comment type="caution">
    <text evidence="1">The sequence shown here is derived from an EMBL/GenBank/DDBJ whole genome shotgun (WGS) entry which is preliminary data.</text>
</comment>
<proteinExistence type="predicted"/>
<gene>
    <name evidence="1" type="ORF">FRX48_02460</name>
</gene>
<dbReference type="AlphaFoldDB" id="A0A5M8PZK3"/>
<evidence type="ECO:0000313" key="1">
    <source>
        <dbReference type="EMBL" id="KAA6414098.1"/>
    </source>
</evidence>
<dbReference type="Proteomes" id="UP000324767">
    <property type="component" value="Unassembled WGS sequence"/>
</dbReference>
<name>A0A5M8PZK3_9LECA</name>
<sequence>MADMLQGNATTVYFLLVGDAAVWAEETANVVKLLEDPVPTADTVEQFSALFAQRFPSNVQEAPAVHFDTEIADLCQ</sequence>
<reference evidence="1 2" key="1">
    <citation type="submission" date="2019-09" db="EMBL/GenBank/DDBJ databases">
        <title>The hologenome of the rock-dwelling lichen Lasallia pustulata.</title>
        <authorList>
            <person name="Greshake Tzovaras B."/>
            <person name="Segers F."/>
            <person name="Bicker A."/>
            <person name="Dal Grande F."/>
            <person name="Otte J."/>
            <person name="Hankeln T."/>
            <person name="Schmitt I."/>
            <person name="Ebersberger I."/>
        </authorList>
    </citation>
    <scope>NUCLEOTIDE SEQUENCE [LARGE SCALE GENOMIC DNA]</scope>
    <source>
        <strain evidence="1">A1-1</strain>
    </source>
</reference>
<organism evidence="1 2">
    <name type="scientific">Lasallia pustulata</name>
    <dbReference type="NCBI Taxonomy" id="136370"/>
    <lineage>
        <taxon>Eukaryota</taxon>
        <taxon>Fungi</taxon>
        <taxon>Dikarya</taxon>
        <taxon>Ascomycota</taxon>
        <taxon>Pezizomycotina</taxon>
        <taxon>Lecanoromycetes</taxon>
        <taxon>OSLEUM clade</taxon>
        <taxon>Umbilicariomycetidae</taxon>
        <taxon>Umbilicariales</taxon>
        <taxon>Umbilicariaceae</taxon>
        <taxon>Lasallia</taxon>
    </lineage>
</organism>
<evidence type="ECO:0000313" key="2">
    <source>
        <dbReference type="Proteomes" id="UP000324767"/>
    </source>
</evidence>